<dbReference type="AlphaFoldDB" id="A0A6A6NRL3"/>
<name>A0A6A6NRL3_9PEZI</name>
<evidence type="ECO:0000313" key="1">
    <source>
        <dbReference type="EMBL" id="KAF2454381.1"/>
    </source>
</evidence>
<organism evidence="1 2">
    <name type="scientific">Lineolata rhizophorae</name>
    <dbReference type="NCBI Taxonomy" id="578093"/>
    <lineage>
        <taxon>Eukaryota</taxon>
        <taxon>Fungi</taxon>
        <taxon>Dikarya</taxon>
        <taxon>Ascomycota</taxon>
        <taxon>Pezizomycotina</taxon>
        <taxon>Dothideomycetes</taxon>
        <taxon>Dothideomycetes incertae sedis</taxon>
        <taxon>Lineolatales</taxon>
        <taxon>Lineolataceae</taxon>
        <taxon>Lineolata</taxon>
    </lineage>
</organism>
<proteinExistence type="predicted"/>
<accession>A0A6A6NRL3</accession>
<dbReference type="SUPFAM" id="SSF52047">
    <property type="entry name" value="RNI-like"/>
    <property type="match status" value="1"/>
</dbReference>
<keyword evidence="2" id="KW-1185">Reference proteome</keyword>
<gene>
    <name evidence="1" type="ORF">BDY21DRAFT_352701</name>
</gene>
<protein>
    <recommendedName>
        <fullName evidence="3">F-box domain-containing protein</fullName>
    </recommendedName>
</protein>
<dbReference type="OrthoDB" id="5279008at2759"/>
<reference evidence="1" key="1">
    <citation type="journal article" date="2020" name="Stud. Mycol.">
        <title>101 Dothideomycetes genomes: a test case for predicting lifestyles and emergence of pathogens.</title>
        <authorList>
            <person name="Haridas S."/>
            <person name="Albert R."/>
            <person name="Binder M."/>
            <person name="Bloem J."/>
            <person name="Labutti K."/>
            <person name="Salamov A."/>
            <person name="Andreopoulos B."/>
            <person name="Baker S."/>
            <person name="Barry K."/>
            <person name="Bills G."/>
            <person name="Bluhm B."/>
            <person name="Cannon C."/>
            <person name="Castanera R."/>
            <person name="Culley D."/>
            <person name="Daum C."/>
            <person name="Ezra D."/>
            <person name="Gonzalez J."/>
            <person name="Henrissat B."/>
            <person name="Kuo A."/>
            <person name="Liang C."/>
            <person name="Lipzen A."/>
            <person name="Lutzoni F."/>
            <person name="Magnuson J."/>
            <person name="Mondo S."/>
            <person name="Nolan M."/>
            <person name="Ohm R."/>
            <person name="Pangilinan J."/>
            <person name="Park H.-J."/>
            <person name="Ramirez L."/>
            <person name="Alfaro M."/>
            <person name="Sun H."/>
            <person name="Tritt A."/>
            <person name="Yoshinaga Y."/>
            <person name="Zwiers L.-H."/>
            <person name="Turgeon B."/>
            <person name="Goodwin S."/>
            <person name="Spatafora J."/>
            <person name="Crous P."/>
            <person name="Grigoriev I."/>
        </authorList>
    </citation>
    <scope>NUCLEOTIDE SEQUENCE</scope>
    <source>
        <strain evidence="1">ATCC 16933</strain>
    </source>
</reference>
<evidence type="ECO:0000313" key="2">
    <source>
        <dbReference type="Proteomes" id="UP000799766"/>
    </source>
</evidence>
<dbReference type="EMBL" id="MU001691">
    <property type="protein sequence ID" value="KAF2454381.1"/>
    <property type="molecule type" value="Genomic_DNA"/>
</dbReference>
<evidence type="ECO:0008006" key="3">
    <source>
        <dbReference type="Google" id="ProtNLM"/>
    </source>
</evidence>
<dbReference type="Proteomes" id="UP000799766">
    <property type="component" value="Unassembled WGS sequence"/>
</dbReference>
<sequence>MATFPSLCVELQELIFGRLDRADIYSVRLTSRALARGSTDAFRALFTAKEFDLDENGLSRLLYIAEHASLRTAVQRLKLTAVVYDMDYLRPIVEADRNRPVREEGIFAILKRRSRRRIGIGAAKRGSAEPIALAEAQTAMAKEDVIAKALTFAFAAFSRLKALSLNVVAYRVPGERLTADNVPDWAAIFNTCGSLFHSSIRALAESGTKLQEFDVFSRAWGCGLPLDFLASVFCSTPWEYFFTALWDLKKFEMCLASCQDFDADQATNKIAYQCPASLLLFMPSLEHLHLRFFRIWQSERQGDYSSMFKEIYGLSFPLLKELHLYGPAGTGDNLHQFLHAHRAGLESVILRHIQLNDGSWDPVFNLLSSADVPRLSHLYLSDLNSPAMRPAFDRSGAVPVLELHGQDDIRKGFYFGAQVRNDTSSAHYVQTLMRSHAELGPLAHRRQEVRVGLGEPEIEGMCVDLSKQIGWTGWKQVRGRDVDSNAWDQVRTESMDGG</sequence>